<dbReference type="SUPFAM" id="SSF143456">
    <property type="entry name" value="VC0467-like"/>
    <property type="match status" value="1"/>
</dbReference>
<organism evidence="1 2">
    <name type="scientific">Flavisolibacter tropicus</name>
    <dbReference type="NCBI Taxonomy" id="1492898"/>
    <lineage>
        <taxon>Bacteria</taxon>
        <taxon>Pseudomonadati</taxon>
        <taxon>Bacteroidota</taxon>
        <taxon>Chitinophagia</taxon>
        <taxon>Chitinophagales</taxon>
        <taxon>Chitinophagaceae</taxon>
        <taxon>Flavisolibacter</taxon>
    </lineage>
</organism>
<dbReference type="InterPro" id="IPR003774">
    <property type="entry name" value="AlgH-like"/>
</dbReference>
<dbReference type="AlphaFoldDB" id="A0A172TX35"/>
<dbReference type="KEGG" id="fla:SY85_14465"/>
<proteinExistence type="predicted"/>
<keyword evidence="2" id="KW-1185">Reference proteome</keyword>
<dbReference type="PANTHER" id="PTHR31984:SF17">
    <property type="entry name" value="TRANSCRIPTIONAL REGULATOR"/>
    <property type="match status" value="1"/>
</dbReference>
<dbReference type="Pfam" id="PF02622">
    <property type="entry name" value="DUF179"/>
    <property type="match status" value="1"/>
</dbReference>
<dbReference type="Proteomes" id="UP000077177">
    <property type="component" value="Chromosome"/>
</dbReference>
<evidence type="ECO:0008006" key="3">
    <source>
        <dbReference type="Google" id="ProtNLM"/>
    </source>
</evidence>
<dbReference type="Gene3D" id="3.40.1740.10">
    <property type="entry name" value="VC0467-like"/>
    <property type="match status" value="1"/>
</dbReference>
<dbReference type="PANTHER" id="PTHR31984">
    <property type="entry name" value="TRANSPORTER, PUTATIVE (DUF179)-RELATED"/>
    <property type="match status" value="1"/>
</dbReference>
<sequence>MELQAGLFLKSTDALNDTVFFEATILITESNAKGALGFVLNKPFGRSLNELEEFKYSLAVPLYEGGPVDQEHLFFIHQRPDLIEEGARVGNGIYYGGNFQQAVAGINDKSLTSNDIKIFVGYCGWDAGELEAEIEEGSWVIVEGNHEMVFG</sequence>
<evidence type="ECO:0000313" key="2">
    <source>
        <dbReference type="Proteomes" id="UP000077177"/>
    </source>
</evidence>
<dbReference type="RefSeq" id="WP_066405626.1">
    <property type="nucleotide sequence ID" value="NZ_CP011390.1"/>
</dbReference>
<dbReference type="STRING" id="1492898.SY85_14465"/>
<gene>
    <name evidence="1" type="ORF">SY85_14465</name>
</gene>
<dbReference type="OrthoDB" id="9807486at2"/>
<protein>
    <recommendedName>
        <fullName evidence="3">Transcriptional regulator</fullName>
    </recommendedName>
</protein>
<dbReference type="EMBL" id="CP011390">
    <property type="protein sequence ID" value="ANE51528.1"/>
    <property type="molecule type" value="Genomic_DNA"/>
</dbReference>
<reference evidence="1 2" key="2">
    <citation type="journal article" date="2016" name="Int. J. Syst. Evol. Microbiol.">
        <title>Flavisolibacter tropicus sp. nov., isolated from tropical soil.</title>
        <authorList>
            <person name="Lee J.J."/>
            <person name="Kang M.S."/>
            <person name="Kim G.S."/>
            <person name="Lee C.S."/>
            <person name="Lim S."/>
            <person name="Lee J."/>
            <person name="Roh S.H."/>
            <person name="Kang H."/>
            <person name="Ha J.M."/>
            <person name="Bae S."/>
            <person name="Jung H.Y."/>
            <person name="Kim M.K."/>
        </authorList>
    </citation>
    <scope>NUCLEOTIDE SEQUENCE [LARGE SCALE GENOMIC DNA]</scope>
    <source>
        <strain evidence="1 2">LCS9</strain>
    </source>
</reference>
<evidence type="ECO:0000313" key="1">
    <source>
        <dbReference type="EMBL" id="ANE51528.1"/>
    </source>
</evidence>
<reference evidence="2" key="1">
    <citation type="submission" date="2015-01" db="EMBL/GenBank/DDBJ databases">
        <title>Flavisolibacter sp./LCS9/ whole genome sequencing.</title>
        <authorList>
            <person name="Kim M.K."/>
            <person name="Srinivasan S."/>
            <person name="Lee J.-J."/>
        </authorList>
    </citation>
    <scope>NUCLEOTIDE SEQUENCE [LARGE SCALE GENOMIC DNA]</scope>
    <source>
        <strain evidence="2">LCS9</strain>
    </source>
</reference>
<name>A0A172TX35_9BACT</name>
<accession>A0A172TX35</accession>